<dbReference type="SUPFAM" id="SSF47336">
    <property type="entry name" value="ACP-like"/>
    <property type="match status" value="1"/>
</dbReference>
<dbReference type="GO" id="GO:0044550">
    <property type="term" value="P:secondary metabolite biosynthetic process"/>
    <property type="evidence" value="ECO:0007669"/>
    <property type="project" value="TreeGrafter"/>
</dbReference>
<dbReference type="PROSITE" id="PS50075">
    <property type="entry name" value="CARRIER"/>
    <property type="match status" value="1"/>
</dbReference>
<dbReference type="InterPro" id="IPR023213">
    <property type="entry name" value="CAT-like_dom_sf"/>
</dbReference>
<feature type="domain" description="Carrier" evidence="1">
    <location>
        <begin position="112"/>
        <end position="186"/>
    </location>
</feature>
<dbReference type="Pfam" id="PF00668">
    <property type="entry name" value="Condensation"/>
    <property type="match status" value="1"/>
</dbReference>
<reference evidence="2 3" key="1">
    <citation type="submission" date="2017-04" db="EMBL/GenBank/DDBJ databases">
        <authorList>
            <person name="Afonso C.L."/>
            <person name="Miller P.J."/>
            <person name="Scott M.A."/>
            <person name="Spackman E."/>
            <person name="Goraichik I."/>
            <person name="Dimitrov K.M."/>
            <person name="Suarez D.L."/>
            <person name="Swayne D.E."/>
        </authorList>
    </citation>
    <scope>NUCLEOTIDE SEQUENCE [LARGE SCALE GENOMIC DNA]</scope>
    <source>
        <strain evidence="2">LMG 28154</strain>
    </source>
</reference>
<dbReference type="InterPro" id="IPR025110">
    <property type="entry name" value="AMP-bd_C"/>
</dbReference>
<dbReference type="RefSeq" id="WP_159936036.1">
    <property type="nucleotide sequence ID" value="NZ_FXAN01000104.1"/>
</dbReference>
<dbReference type="GO" id="GO:0043041">
    <property type="term" value="P:amino acid activation for nonribosomal peptide biosynthetic process"/>
    <property type="evidence" value="ECO:0007669"/>
    <property type="project" value="TreeGrafter"/>
</dbReference>
<dbReference type="EMBL" id="FXAN01000104">
    <property type="protein sequence ID" value="SMG02497.1"/>
    <property type="molecule type" value="Genomic_DNA"/>
</dbReference>
<dbReference type="AlphaFoldDB" id="A0A238HBY7"/>
<evidence type="ECO:0000259" key="1">
    <source>
        <dbReference type="PROSITE" id="PS50075"/>
    </source>
</evidence>
<dbReference type="Gene3D" id="1.10.1200.10">
    <property type="entry name" value="ACP-like"/>
    <property type="match status" value="1"/>
</dbReference>
<dbReference type="PANTHER" id="PTHR45527">
    <property type="entry name" value="NONRIBOSOMAL PEPTIDE SYNTHETASE"/>
    <property type="match status" value="1"/>
</dbReference>
<proteinExistence type="predicted"/>
<evidence type="ECO:0000313" key="2">
    <source>
        <dbReference type="EMBL" id="SMG02497.1"/>
    </source>
</evidence>
<dbReference type="SUPFAM" id="SSF56801">
    <property type="entry name" value="Acetyl-CoA synthetase-like"/>
    <property type="match status" value="1"/>
</dbReference>
<name>A0A238HBY7_9BURK</name>
<dbReference type="InterPro" id="IPR001242">
    <property type="entry name" value="Condensation_dom"/>
</dbReference>
<organism evidence="2 3">
    <name type="scientific">Burkholderia singularis</name>
    <dbReference type="NCBI Taxonomy" id="1503053"/>
    <lineage>
        <taxon>Bacteria</taxon>
        <taxon>Pseudomonadati</taxon>
        <taxon>Pseudomonadota</taxon>
        <taxon>Betaproteobacteria</taxon>
        <taxon>Burkholderiales</taxon>
        <taxon>Burkholderiaceae</taxon>
        <taxon>Burkholderia</taxon>
        <taxon>pseudomallei group</taxon>
    </lineage>
</organism>
<dbReference type="SUPFAM" id="SSF52777">
    <property type="entry name" value="CoA-dependent acyltransferases"/>
    <property type="match status" value="2"/>
</dbReference>
<dbReference type="Gene3D" id="3.30.559.30">
    <property type="entry name" value="Nonribosomal peptide synthetase, condensation domain"/>
    <property type="match status" value="1"/>
</dbReference>
<dbReference type="Gene3D" id="3.30.559.10">
    <property type="entry name" value="Chloramphenicol acetyltransferase-like domain"/>
    <property type="match status" value="1"/>
</dbReference>
<accession>A0A238HBY7</accession>
<dbReference type="InterPro" id="IPR009081">
    <property type="entry name" value="PP-bd_ACP"/>
</dbReference>
<dbReference type="Pfam" id="PF00550">
    <property type="entry name" value="PP-binding"/>
    <property type="match status" value="1"/>
</dbReference>
<gene>
    <name evidence="2" type="ORF">BSIN_5145</name>
</gene>
<dbReference type="Proteomes" id="UP000198460">
    <property type="component" value="Unassembled WGS sequence"/>
</dbReference>
<dbReference type="Gene3D" id="3.30.300.30">
    <property type="match status" value="1"/>
</dbReference>
<evidence type="ECO:0000313" key="3">
    <source>
        <dbReference type="Proteomes" id="UP000198460"/>
    </source>
</evidence>
<dbReference type="GO" id="GO:0005737">
    <property type="term" value="C:cytoplasm"/>
    <property type="evidence" value="ECO:0007669"/>
    <property type="project" value="TreeGrafter"/>
</dbReference>
<protein>
    <submittedName>
        <fullName evidence="2">Non-ribosomal peptide synthetase</fullName>
    </submittedName>
</protein>
<dbReference type="InterPro" id="IPR036736">
    <property type="entry name" value="ACP-like_sf"/>
</dbReference>
<dbReference type="PANTHER" id="PTHR45527:SF1">
    <property type="entry name" value="FATTY ACID SYNTHASE"/>
    <property type="match status" value="1"/>
</dbReference>
<dbReference type="GO" id="GO:0003824">
    <property type="term" value="F:catalytic activity"/>
    <property type="evidence" value="ECO:0007669"/>
    <property type="project" value="InterPro"/>
</dbReference>
<dbReference type="InterPro" id="IPR045851">
    <property type="entry name" value="AMP-bd_C_sf"/>
</dbReference>
<sequence length="621" mass="68783">MSRKSGYLKVRGFRVSLGEIEAALRTCDGVQDAYVSMRSTDDVDILDAYLKPEAGAHLSSGELREQFGRKLPNFCAPQNFYSIETIPLTRSGKIDLATMKAHAVELSAHSAAMPSEAESALLSIWRSVLGSDTVSVDTDFFEAGGDSIRAVDLALAMTRAGWRVGVQDIFMRGSVRNIAAACNRSTERHVVPARCGSTLASDMQTIMLNAYEANLAQRNGVYHVVQSFDLCDLHADVDLDELTRSFIETFSAHPVFSTVFVRLHGDIVRRRADKLRLAVSVTPNGQSAPPRMPATAGRASRVIDPFDADSPLIYVELTPLSARRTRVTLETHHAVDDGWGQQQLLTATLDRYGRPEQPVEPAPDPFDAYVRLQHEQSESARARRFWDGYEMHDHFLCAPGDHKAARIGETDGSIRAHTVDAIYRYCQAIRVQSKAAFFCAVCRAIALIEGERDVTLGAVTNGRTAQIDRALESVGLYWNILPFSMHVDAAVDVESELTGVHRALNEAADFSLYPLSRILRARGNRDFRYSLNFTNFDAVRRPARFVTSNWAGQDRFHYPINVAINVDRSDGVNEIRIVADDDAFPNAMRVRLIEQVCSELDRIAAAAFRKTRGAQPVSCGD</sequence>
<dbReference type="Pfam" id="PF13193">
    <property type="entry name" value="AMP-binding_C"/>
    <property type="match status" value="1"/>
</dbReference>
<dbReference type="GO" id="GO:0031177">
    <property type="term" value="F:phosphopantetheine binding"/>
    <property type="evidence" value="ECO:0007669"/>
    <property type="project" value="TreeGrafter"/>
</dbReference>